<feature type="region of interest" description="Disordered" evidence="1">
    <location>
        <begin position="1"/>
        <end position="37"/>
    </location>
</feature>
<organism evidence="3 4">
    <name type="scientific">Luteococcus peritonei</name>
    <dbReference type="NCBI Taxonomy" id="88874"/>
    <lineage>
        <taxon>Bacteria</taxon>
        <taxon>Bacillati</taxon>
        <taxon>Actinomycetota</taxon>
        <taxon>Actinomycetes</taxon>
        <taxon>Propionibacteriales</taxon>
        <taxon>Propionibacteriaceae</taxon>
        <taxon>Luteococcus</taxon>
    </lineage>
</organism>
<dbReference type="EMBL" id="JBHUFZ010000015">
    <property type="protein sequence ID" value="MFD1889860.1"/>
    <property type="molecule type" value="Genomic_DNA"/>
</dbReference>
<dbReference type="Pfam" id="PF14062">
    <property type="entry name" value="DUF4253"/>
    <property type="match status" value="1"/>
</dbReference>
<evidence type="ECO:0000313" key="3">
    <source>
        <dbReference type="EMBL" id="MFD1889860.1"/>
    </source>
</evidence>
<evidence type="ECO:0000259" key="2">
    <source>
        <dbReference type="Pfam" id="PF14062"/>
    </source>
</evidence>
<evidence type="ECO:0000256" key="1">
    <source>
        <dbReference type="SAM" id="MobiDB-lite"/>
    </source>
</evidence>
<evidence type="ECO:0000313" key="4">
    <source>
        <dbReference type="Proteomes" id="UP001597326"/>
    </source>
</evidence>
<keyword evidence="4" id="KW-1185">Reference proteome</keyword>
<proteinExistence type="predicted"/>
<feature type="domain" description="DUF4253" evidence="2">
    <location>
        <begin position="175"/>
        <end position="279"/>
    </location>
</feature>
<protein>
    <submittedName>
        <fullName evidence="3">DUF4253 domain-containing protein</fullName>
    </submittedName>
</protein>
<dbReference type="RefSeq" id="WP_343873490.1">
    <property type="nucleotide sequence ID" value="NZ_BAAAIX010000016.1"/>
</dbReference>
<dbReference type="Proteomes" id="UP001597326">
    <property type="component" value="Unassembled WGS sequence"/>
</dbReference>
<dbReference type="InterPro" id="IPR025349">
    <property type="entry name" value="DUF4253"/>
</dbReference>
<comment type="caution">
    <text evidence="3">The sequence shown here is derived from an EMBL/GenBank/DDBJ whole genome shotgun (WGS) entry which is preliminary data.</text>
</comment>
<gene>
    <name evidence="3" type="ORF">ACFSCS_06605</name>
</gene>
<name>A0ABW4RVH0_9ACTN</name>
<accession>A0ABW4RVH0</accession>
<reference evidence="4" key="1">
    <citation type="journal article" date="2019" name="Int. J. Syst. Evol. Microbiol.">
        <title>The Global Catalogue of Microorganisms (GCM) 10K type strain sequencing project: providing services to taxonomists for standard genome sequencing and annotation.</title>
        <authorList>
            <consortium name="The Broad Institute Genomics Platform"/>
            <consortium name="The Broad Institute Genome Sequencing Center for Infectious Disease"/>
            <person name="Wu L."/>
            <person name="Ma J."/>
        </authorList>
    </citation>
    <scope>NUCLEOTIDE SEQUENCE [LARGE SCALE GENOMIC DNA]</scope>
    <source>
        <strain evidence="4">CAIM 431</strain>
    </source>
</reference>
<sequence>MSLDAFGQPSGQQSPDDFFTSAGGGSEIEVPVVPRATRAGRSEDLEALGLPAGSWVTSRANPQAGRFAWLSDEPMPLRRWWPRLVSAFPQTGWWPMIVPVENEMLAMVREGELDGPQPVEGSYAELLDELREAAREEWAADAPADQAWKYHAAPPAVGIHRGEVMTTQYPVQEHLLLVPVQRPADALAAIGWPGCEESGLSVAEFTLALRSLEERFGAVVGEMGPSSLMIDVTTPPTDVAQQTDLLREFNALCPDAYVEGELEDFLDSVGYGPWMFWWE</sequence>